<dbReference type="NCBIfam" id="TIGR03016">
    <property type="entry name" value="pepcterm_hypo_1"/>
    <property type="match status" value="1"/>
</dbReference>
<protein>
    <submittedName>
        <fullName evidence="1">TIGR03016 family PEP-CTERM system-associated outer membrane protein</fullName>
    </submittedName>
</protein>
<dbReference type="EMBL" id="JBHTMC010000009">
    <property type="protein sequence ID" value="MFD1262948.1"/>
    <property type="molecule type" value="Genomic_DNA"/>
</dbReference>
<proteinExistence type="predicted"/>
<dbReference type="RefSeq" id="WP_002936268.1">
    <property type="nucleotide sequence ID" value="NZ_JBHTMC010000009.1"/>
</dbReference>
<reference evidence="2" key="1">
    <citation type="journal article" date="2019" name="Int. J. Syst. Evol. Microbiol.">
        <title>The Global Catalogue of Microorganisms (GCM) 10K type strain sequencing project: providing services to taxonomists for standard genome sequencing and annotation.</title>
        <authorList>
            <consortium name="The Broad Institute Genomics Platform"/>
            <consortium name="The Broad Institute Genome Sequencing Center for Infectious Disease"/>
            <person name="Wu L."/>
            <person name="Ma J."/>
        </authorList>
    </citation>
    <scope>NUCLEOTIDE SEQUENCE [LARGE SCALE GENOMIC DNA]</scope>
    <source>
        <strain evidence="2">CCUG 48884</strain>
    </source>
</reference>
<dbReference type="SUPFAM" id="SSF56935">
    <property type="entry name" value="Porins"/>
    <property type="match status" value="1"/>
</dbReference>
<name>A0ABW3WCJ5_9RHOO</name>
<dbReference type="Proteomes" id="UP001597158">
    <property type="component" value="Unassembled WGS sequence"/>
</dbReference>
<comment type="caution">
    <text evidence="1">The sequence shown here is derived from an EMBL/GenBank/DDBJ whole genome shotgun (WGS) entry which is preliminary data.</text>
</comment>
<organism evidence="1 2">
    <name type="scientific">Thauera mechernichensis</name>
    <dbReference type="NCBI Taxonomy" id="82788"/>
    <lineage>
        <taxon>Bacteria</taxon>
        <taxon>Pseudomonadati</taxon>
        <taxon>Pseudomonadota</taxon>
        <taxon>Betaproteobacteria</taxon>
        <taxon>Rhodocyclales</taxon>
        <taxon>Zoogloeaceae</taxon>
        <taxon>Thauera</taxon>
    </lineage>
</organism>
<sequence length="519" mass="55300">MDKRRKPARKLPDVRLVGRAPVIGVLVGALLGCGSVLAQSVTVTPSLDTSLTWTDNAGAAGGASGGGEADWIFEVSPGISVSRTSGRLNGGLSARLRNLVYADDTDRNSSYLSLQGRGSFEAVEDLLFIDFDAGISRNNLSAFSGGASGDRLSSQRSSETRTWSIAPRLESDLRFGEAAVGAVEYSSRGISSGSDGLGNQNVETLGVRLSDPGGRRFLGWGLAYTRTDSDGGTAESSSRSAETLRGTLFANLSPQFRLRAIGGHESNDYASGRRTSGDIVGAGFDWYPTDRTSITATVEDRLFGRGYNLGLNHRMRRSVWYLSASRDLSSTAQELGPGLTEASGQACLDFVSNPANFPEITDPLDRFQLLLNCIARLTLRSNAAYVNQSLSAGFSLLGVRNTLSFSVSRADRSLVSNISSLLPGTDDFQNTDNVLTTSATVAWSHRLTGTSALDASLTRTNSEGRDSSGLETKRLLASLGLSRQLGPQTQAGLRYRYQKAEGSTDYTENAVTATLGMRF</sequence>
<evidence type="ECO:0000313" key="2">
    <source>
        <dbReference type="Proteomes" id="UP001597158"/>
    </source>
</evidence>
<keyword evidence="2" id="KW-1185">Reference proteome</keyword>
<gene>
    <name evidence="1" type="ORF">ACFQ4M_05080</name>
</gene>
<dbReference type="InterPro" id="IPR017467">
    <property type="entry name" value="CHP03016_PEP-CTERM"/>
</dbReference>
<accession>A0ABW3WCJ5</accession>
<dbReference type="PROSITE" id="PS51257">
    <property type="entry name" value="PROKAR_LIPOPROTEIN"/>
    <property type="match status" value="1"/>
</dbReference>
<evidence type="ECO:0000313" key="1">
    <source>
        <dbReference type="EMBL" id="MFD1262948.1"/>
    </source>
</evidence>